<feature type="transmembrane region" description="Helical" evidence="1">
    <location>
        <begin position="84"/>
        <end position="103"/>
    </location>
</feature>
<proteinExistence type="predicted"/>
<organism evidence="2 3">
    <name type="scientific">Caenimonas aquaedulcis</name>
    <dbReference type="NCBI Taxonomy" id="2793270"/>
    <lineage>
        <taxon>Bacteria</taxon>
        <taxon>Pseudomonadati</taxon>
        <taxon>Pseudomonadota</taxon>
        <taxon>Betaproteobacteria</taxon>
        <taxon>Burkholderiales</taxon>
        <taxon>Comamonadaceae</taxon>
        <taxon>Caenimonas</taxon>
    </lineage>
</organism>
<keyword evidence="1" id="KW-0812">Transmembrane</keyword>
<comment type="caution">
    <text evidence="2">The sequence shown here is derived from an EMBL/GenBank/DDBJ whole genome shotgun (WGS) entry which is preliminary data.</text>
</comment>
<feature type="transmembrane region" description="Helical" evidence="1">
    <location>
        <begin position="62"/>
        <end position="78"/>
    </location>
</feature>
<keyword evidence="1" id="KW-1133">Transmembrane helix</keyword>
<dbReference type="RefSeq" id="WP_196986713.1">
    <property type="nucleotide sequence ID" value="NZ_JADWYS010000001.1"/>
</dbReference>
<sequence length="394" mass="43411">MIRFLPDTWRDAILRPIAMASPDGAVYVEIIAPDFRFVFLILLALMWLVLARGEQRRKSAPLVLLAFTAVAFVPWLTTTGNGRYFIPFLLIAGPLCIGMLQLIPLSRSFRLTLAAGMVLCQVFVIHEVSPWRYWGHVVWGEGEPFPVEVPADVAAQPATYVTLSSISYSLIAPRFHPQSRWVNISTQPGLADKSKEGLRTQALIAAPGPLKVIFPTVPGGQEGDRLDPQLGLAIDGLLARQGLSLEDAGKCRLMRSTGLAGMASSKLADEAAGRAGIHGFWLCTLARRASERSKDAPVLLPRAEEVFAKLERTCPRIFPPNETVSLRIPQGAVRGYPGSDFKLYVLDDGRVFYKYYRALNSVDLGRIDEVLAPGFKIDCNQVQGRSGLPWERTI</sequence>
<keyword evidence="3" id="KW-1185">Reference proteome</keyword>
<accession>A0A931H5F7</accession>
<evidence type="ECO:0000313" key="3">
    <source>
        <dbReference type="Proteomes" id="UP000651050"/>
    </source>
</evidence>
<dbReference type="EMBL" id="JADWYS010000001">
    <property type="protein sequence ID" value="MBG9388888.1"/>
    <property type="molecule type" value="Genomic_DNA"/>
</dbReference>
<evidence type="ECO:0000313" key="2">
    <source>
        <dbReference type="EMBL" id="MBG9388888.1"/>
    </source>
</evidence>
<name>A0A931H5F7_9BURK</name>
<dbReference type="Proteomes" id="UP000651050">
    <property type="component" value="Unassembled WGS sequence"/>
</dbReference>
<dbReference type="AlphaFoldDB" id="A0A931H5F7"/>
<keyword evidence="1" id="KW-0472">Membrane</keyword>
<evidence type="ECO:0000256" key="1">
    <source>
        <dbReference type="SAM" id="Phobius"/>
    </source>
</evidence>
<gene>
    <name evidence="2" type="ORF">I5803_12715</name>
</gene>
<feature type="transmembrane region" description="Helical" evidence="1">
    <location>
        <begin position="30"/>
        <end position="50"/>
    </location>
</feature>
<reference evidence="2" key="1">
    <citation type="submission" date="2020-11" db="EMBL/GenBank/DDBJ databases">
        <title>Bacterial whole genome sequence for Caenimonas sp. DR4.4.</title>
        <authorList>
            <person name="Le V."/>
            <person name="Ko S.-R."/>
            <person name="Ahn C.-Y."/>
            <person name="Oh H.-M."/>
        </authorList>
    </citation>
    <scope>NUCLEOTIDE SEQUENCE</scope>
    <source>
        <strain evidence="2">DR4.4</strain>
    </source>
</reference>
<protein>
    <submittedName>
        <fullName evidence="2">Uncharacterized protein</fullName>
    </submittedName>
</protein>